<feature type="region of interest" description="Disordered" evidence="1">
    <location>
        <begin position="130"/>
        <end position="186"/>
    </location>
</feature>
<dbReference type="AlphaFoldDB" id="A0AAU9NMY2"/>
<dbReference type="EMBL" id="CAKMRJ010004452">
    <property type="protein sequence ID" value="CAH1439123.1"/>
    <property type="molecule type" value="Genomic_DNA"/>
</dbReference>
<keyword evidence="3" id="KW-1185">Reference proteome</keyword>
<feature type="compositionally biased region" description="Low complexity" evidence="1">
    <location>
        <begin position="170"/>
        <end position="186"/>
    </location>
</feature>
<reference evidence="2 3" key="1">
    <citation type="submission" date="2022-01" db="EMBL/GenBank/DDBJ databases">
        <authorList>
            <person name="Xiong W."/>
            <person name="Schranz E."/>
        </authorList>
    </citation>
    <scope>NUCLEOTIDE SEQUENCE [LARGE SCALE GENOMIC DNA]</scope>
</reference>
<accession>A0AAU9NMY2</accession>
<evidence type="ECO:0000313" key="2">
    <source>
        <dbReference type="EMBL" id="CAH1439123.1"/>
    </source>
</evidence>
<evidence type="ECO:0000313" key="3">
    <source>
        <dbReference type="Proteomes" id="UP001157418"/>
    </source>
</evidence>
<comment type="caution">
    <text evidence="2">The sequence shown here is derived from an EMBL/GenBank/DDBJ whole genome shotgun (WGS) entry which is preliminary data.</text>
</comment>
<organism evidence="2 3">
    <name type="scientific">Lactuca virosa</name>
    <dbReference type="NCBI Taxonomy" id="75947"/>
    <lineage>
        <taxon>Eukaryota</taxon>
        <taxon>Viridiplantae</taxon>
        <taxon>Streptophyta</taxon>
        <taxon>Embryophyta</taxon>
        <taxon>Tracheophyta</taxon>
        <taxon>Spermatophyta</taxon>
        <taxon>Magnoliopsida</taxon>
        <taxon>eudicotyledons</taxon>
        <taxon>Gunneridae</taxon>
        <taxon>Pentapetalae</taxon>
        <taxon>asterids</taxon>
        <taxon>campanulids</taxon>
        <taxon>Asterales</taxon>
        <taxon>Asteraceae</taxon>
        <taxon>Cichorioideae</taxon>
        <taxon>Cichorieae</taxon>
        <taxon>Lactucinae</taxon>
        <taxon>Lactuca</taxon>
    </lineage>
</organism>
<dbReference type="Proteomes" id="UP001157418">
    <property type="component" value="Unassembled WGS sequence"/>
</dbReference>
<name>A0AAU9NMY2_9ASTR</name>
<proteinExistence type="predicted"/>
<protein>
    <submittedName>
        <fullName evidence="2">Uncharacterized protein</fullName>
    </submittedName>
</protein>
<sequence>MCFIIYEKNHDLFVSGRLKQFYSLQHPRISVAATWLYGRCQNTSPTMEKGSENSGSSESKSMENVPYLGTILTLPIETTVGKGSFENKTRVAFSDKQTGSYGRATATEKVIGDKSGYTEVYNEQRVRNVSFNNNNDNKNNDNKNVIAYDHGYGDEHGGYGYDSDSDNGDGVEYGGYVYYSDSDSDY</sequence>
<evidence type="ECO:0000256" key="1">
    <source>
        <dbReference type="SAM" id="MobiDB-lite"/>
    </source>
</evidence>
<gene>
    <name evidence="2" type="ORF">LVIROSA_LOCUS25342</name>
</gene>
<feature type="compositionally biased region" description="Low complexity" evidence="1">
    <location>
        <begin position="132"/>
        <end position="150"/>
    </location>
</feature>